<protein>
    <recommendedName>
        <fullName evidence="3">F-box domain-containing protein</fullName>
    </recommendedName>
</protein>
<evidence type="ECO:0000313" key="2">
    <source>
        <dbReference type="Proteomes" id="UP000077266"/>
    </source>
</evidence>
<dbReference type="EMBL" id="KV426144">
    <property type="protein sequence ID" value="KZV86795.1"/>
    <property type="molecule type" value="Genomic_DNA"/>
</dbReference>
<sequence length="215" mass="24224">MVLHRPRWKSTFREFDEVFQALTGHMAHVSCLHIVLVTRAERSVHVAVQALRRTPAPLLRCLSLHLFHLPRWAIFTPSVRPAIPDDIFAGEAPCLTNVYLNTTRLWYAAAVPSAFRNIETLRLSLGRRDNGSVVITNLSALSSLRDLYLCGDYHASASPPASAWPLVLRTYIWKLSYSDHGSSITSAQRIFRTSRSFGRTTRVLSMTRSPLKILG</sequence>
<evidence type="ECO:0000313" key="1">
    <source>
        <dbReference type="EMBL" id="KZV86795.1"/>
    </source>
</evidence>
<accession>A0A165EF74</accession>
<dbReference type="AlphaFoldDB" id="A0A165EF74"/>
<evidence type="ECO:0008006" key="3">
    <source>
        <dbReference type="Google" id="ProtNLM"/>
    </source>
</evidence>
<name>A0A165EF74_EXIGL</name>
<proteinExistence type="predicted"/>
<gene>
    <name evidence="1" type="ORF">EXIGLDRAFT_217262</name>
</gene>
<reference evidence="1 2" key="1">
    <citation type="journal article" date="2016" name="Mol. Biol. Evol.">
        <title>Comparative Genomics of Early-Diverging Mushroom-Forming Fungi Provides Insights into the Origins of Lignocellulose Decay Capabilities.</title>
        <authorList>
            <person name="Nagy L.G."/>
            <person name="Riley R."/>
            <person name="Tritt A."/>
            <person name="Adam C."/>
            <person name="Daum C."/>
            <person name="Floudas D."/>
            <person name="Sun H."/>
            <person name="Yadav J.S."/>
            <person name="Pangilinan J."/>
            <person name="Larsson K.H."/>
            <person name="Matsuura K."/>
            <person name="Barry K."/>
            <person name="Labutti K."/>
            <person name="Kuo R."/>
            <person name="Ohm R.A."/>
            <person name="Bhattacharya S.S."/>
            <person name="Shirouzu T."/>
            <person name="Yoshinaga Y."/>
            <person name="Martin F.M."/>
            <person name="Grigoriev I.V."/>
            <person name="Hibbett D.S."/>
        </authorList>
    </citation>
    <scope>NUCLEOTIDE SEQUENCE [LARGE SCALE GENOMIC DNA]</scope>
    <source>
        <strain evidence="1 2">HHB12029</strain>
    </source>
</reference>
<keyword evidence="2" id="KW-1185">Reference proteome</keyword>
<dbReference type="Proteomes" id="UP000077266">
    <property type="component" value="Unassembled WGS sequence"/>
</dbReference>
<dbReference type="InParanoid" id="A0A165EF74"/>
<organism evidence="1 2">
    <name type="scientific">Exidia glandulosa HHB12029</name>
    <dbReference type="NCBI Taxonomy" id="1314781"/>
    <lineage>
        <taxon>Eukaryota</taxon>
        <taxon>Fungi</taxon>
        <taxon>Dikarya</taxon>
        <taxon>Basidiomycota</taxon>
        <taxon>Agaricomycotina</taxon>
        <taxon>Agaricomycetes</taxon>
        <taxon>Auriculariales</taxon>
        <taxon>Exidiaceae</taxon>
        <taxon>Exidia</taxon>
    </lineage>
</organism>